<evidence type="ECO:0000313" key="4">
    <source>
        <dbReference type="Proteomes" id="UP000183832"/>
    </source>
</evidence>
<dbReference type="SUPFAM" id="SSF48452">
    <property type="entry name" value="TPR-like"/>
    <property type="match status" value="1"/>
</dbReference>
<dbReference type="GO" id="GO:0005737">
    <property type="term" value="C:cytoplasm"/>
    <property type="evidence" value="ECO:0007669"/>
    <property type="project" value="UniProtKB-SubCell"/>
</dbReference>
<keyword evidence="4" id="KW-1185">Reference proteome</keyword>
<organism evidence="3 4">
    <name type="scientific">Clunio marinus</name>
    <dbReference type="NCBI Taxonomy" id="568069"/>
    <lineage>
        <taxon>Eukaryota</taxon>
        <taxon>Metazoa</taxon>
        <taxon>Ecdysozoa</taxon>
        <taxon>Arthropoda</taxon>
        <taxon>Hexapoda</taxon>
        <taxon>Insecta</taxon>
        <taxon>Pterygota</taxon>
        <taxon>Neoptera</taxon>
        <taxon>Endopterygota</taxon>
        <taxon>Diptera</taxon>
        <taxon>Nematocera</taxon>
        <taxon>Chironomoidea</taxon>
        <taxon>Chironomidae</taxon>
        <taxon>Clunio</taxon>
    </lineage>
</organism>
<dbReference type="STRING" id="568069.A0A1J1HUM7"/>
<dbReference type="AlphaFoldDB" id="A0A1J1HUM7"/>
<proteinExistence type="inferred from homology"/>
<evidence type="ECO:0000256" key="1">
    <source>
        <dbReference type="ARBA" id="ARBA00010080"/>
    </source>
</evidence>
<dbReference type="GO" id="GO:0030014">
    <property type="term" value="C:CCR4-NOT complex"/>
    <property type="evidence" value="ECO:0007669"/>
    <property type="project" value="UniProtKB-UniRule"/>
</dbReference>
<comment type="subcellular location">
    <subcellularLocation>
        <location evidence="2">Cytoplasm</location>
    </subcellularLocation>
    <subcellularLocation>
        <location evidence="2">Nucleus</location>
    </subcellularLocation>
</comment>
<dbReference type="Proteomes" id="UP000183832">
    <property type="component" value="Unassembled WGS sequence"/>
</dbReference>
<dbReference type="InterPro" id="IPR011990">
    <property type="entry name" value="TPR-like_helical_dom_sf"/>
</dbReference>
<dbReference type="GO" id="GO:0017148">
    <property type="term" value="P:negative regulation of translation"/>
    <property type="evidence" value="ECO:0007669"/>
    <property type="project" value="TreeGrafter"/>
</dbReference>
<keyword evidence="2" id="KW-0943">RNA-mediated gene silencing</keyword>
<dbReference type="OrthoDB" id="25157at2759"/>
<keyword evidence="2" id="KW-0810">Translation regulation</keyword>
<protein>
    <recommendedName>
        <fullName evidence="2">CCR4-NOT transcription complex subunit 10</fullName>
    </recommendedName>
</protein>
<dbReference type="EMBL" id="CVRI01000021">
    <property type="protein sequence ID" value="CRK91776.1"/>
    <property type="molecule type" value="Genomic_DNA"/>
</dbReference>
<evidence type="ECO:0000256" key="2">
    <source>
        <dbReference type="RuleBase" id="RU367083"/>
    </source>
</evidence>
<dbReference type="Gene3D" id="1.25.40.10">
    <property type="entry name" value="Tetratricopeptide repeat domain"/>
    <property type="match status" value="1"/>
</dbReference>
<comment type="function">
    <text evidence="2">Component of the CCR4-NOT complex which is one of the major cellular mRNA deadenylases and is linked to various cellular processes including bulk mRNA degradation, miRNA-mediated repression, translational repression during translational initiation and general transcription regulation.</text>
</comment>
<accession>A0A1J1HUM7</accession>
<dbReference type="GO" id="GO:0031047">
    <property type="term" value="P:regulatory ncRNA-mediated gene silencing"/>
    <property type="evidence" value="ECO:0007669"/>
    <property type="project" value="UniProtKB-UniRule"/>
</dbReference>
<keyword evidence="2" id="KW-0539">Nucleus</keyword>
<evidence type="ECO:0000313" key="3">
    <source>
        <dbReference type="EMBL" id="CRK91776.1"/>
    </source>
</evidence>
<keyword evidence="2" id="KW-0804">Transcription</keyword>
<gene>
    <name evidence="3" type="ORF">CLUMA_CG005408</name>
</gene>
<reference evidence="3 4" key="1">
    <citation type="submission" date="2015-04" db="EMBL/GenBank/DDBJ databases">
        <authorList>
            <person name="Syromyatnikov M.Y."/>
            <person name="Popov V.N."/>
        </authorList>
    </citation>
    <scope>NUCLEOTIDE SEQUENCE [LARGE SCALE GENOMIC DNA]</scope>
</reference>
<dbReference type="PANTHER" id="PTHR12979:SF5">
    <property type="entry name" value="CCR4-NOT TRANSCRIPTION COMPLEX SUBUNIT 10"/>
    <property type="match status" value="1"/>
</dbReference>
<dbReference type="GO" id="GO:0006402">
    <property type="term" value="P:mRNA catabolic process"/>
    <property type="evidence" value="ECO:0007669"/>
    <property type="project" value="TreeGrafter"/>
</dbReference>
<sequence length="522" mass="59609">MAEKTNALSEQDCELINQITNEFKKYFHSVNFRHRKNYNATFQCLDKLSPAVDPLRVAHNKAVCEFLNSDLKKCEQFRNALTSLQNPDLTLSVVDIKYANLCPIYYNQAVLLFHMKQPYSALKIMKGILQHIDQLENRFLQKVGLLTACLLLDTNQAKKADQLIDMLQTRLDINNDDILMPDDLVEPELEKAKETLDEEEEIFRNLFRLVLIRSYLLNGKNAIIPLEETSNFSILKAHQFFLGNDFQMASRELAKQFKNELITVPKNGEDQNVCIANNMGLIHFSVKHYALAVRFFQQALIFDQKAIESVKKEHGNQLPMHCIGATKRQDILYNLGIALLYLQRPKDAFDCLLVPLNIYHKNPKLWLRLAEACIMVHKQHLKEQESQNKNIVSSIIGSGMHRKFIITPTPQKYVNDEPGSSAIPSPNLEFASLCLRNALTLINYYSQLANGFDSDKQGTSNIKNETFTMFGNNWNKVNESILCNPSKPLTKTAIDKLKIHILTASSYVALTLGDYTLALQHS</sequence>
<dbReference type="InterPro" id="IPR039740">
    <property type="entry name" value="CNOT10"/>
</dbReference>
<dbReference type="GO" id="GO:0005634">
    <property type="term" value="C:nucleus"/>
    <property type="evidence" value="ECO:0007669"/>
    <property type="project" value="UniProtKB-SubCell"/>
</dbReference>
<comment type="similarity">
    <text evidence="1 2">Belongs to the CNOT10 family.</text>
</comment>
<keyword evidence="2" id="KW-0805">Transcription regulation</keyword>
<dbReference type="PANTHER" id="PTHR12979">
    <property type="entry name" value="CCR4-NOT TRANSCRIPTION COMPLEX SUBUNIT 10"/>
    <property type="match status" value="1"/>
</dbReference>
<name>A0A1J1HUM7_9DIPT</name>
<keyword evidence="2" id="KW-0963">Cytoplasm</keyword>